<dbReference type="KEGG" id="nsh:GXM_06529"/>
<reference evidence="1 2" key="1">
    <citation type="submission" date="2019-10" db="EMBL/GenBank/DDBJ databases">
        <title>Genomic and transcriptomic insights into the perfect genentic adaptation of a filamentous nitrogen-fixing cyanobacterium to rice fields.</title>
        <authorList>
            <person name="Chen Z."/>
        </authorList>
    </citation>
    <scope>NUCLEOTIDE SEQUENCE [LARGE SCALE GENOMIC DNA]</scope>
    <source>
        <strain evidence="1">CCNUC1</strain>
    </source>
</reference>
<sequence length="57" mass="6212">MGFTKRKLLPDATYKSDNANLTVAAVSKDLIASYGSITSPRLRHSSMSIRRGDKGEV</sequence>
<evidence type="ECO:0000313" key="2">
    <source>
        <dbReference type="Proteomes" id="UP000326678"/>
    </source>
</evidence>
<evidence type="ECO:0000313" key="1">
    <source>
        <dbReference type="EMBL" id="QFS49035.1"/>
    </source>
</evidence>
<organism evidence="1 2">
    <name type="scientific">Nostoc sphaeroides CCNUC1</name>
    <dbReference type="NCBI Taxonomy" id="2653204"/>
    <lineage>
        <taxon>Bacteria</taxon>
        <taxon>Bacillati</taxon>
        <taxon>Cyanobacteriota</taxon>
        <taxon>Cyanophyceae</taxon>
        <taxon>Nostocales</taxon>
        <taxon>Nostocaceae</taxon>
        <taxon>Nostoc</taxon>
    </lineage>
</organism>
<dbReference type="RefSeq" id="WP_181985133.1">
    <property type="nucleotide sequence ID" value="NZ_CP045226.1"/>
</dbReference>
<dbReference type="AlphaFoldDB" id="A0A5P8W8F1"/>
<gene>
    <name evidence="1" type="ORF">GXM_06529</name>
</gene>
<proteinExistence type="predicted"/>
<dbReference type="EMBL" id="CP045226">
    <property type="protein sequence ID" value="QFS49035.1"/>
    <property type="molecule type" value="Genomic_DNA"/>
</dbReference>
<accession>A0A5P8W8F1</accession>
<dbReference type="Proteomes" id="UP000326678">
    <property type="component" value="Chromosome Gxm1"/>
</dbReference>
<name>A0A5P8W8F1_9NOSO</name>
<protein>
    <submittedName>
        <fullName evidence="1">Uncharacterized protein</fullName>
    </submittedName>
</protein>
<keyword evidence="2" id="KW-1185">Reference proteome</keyword>